<reference evidence="1" key="1">
    <citation type="submission" date="2014-01" db="EMBL/GenBank/DDBJ databases">
        <authorList>
            <person name="Brown-Elliot B."/>
            <person name="Wallace R."/>
            <person name="Lenaerts A."/>
            <person name="Ordway D."/>
            <person name="DeGroote M.A."/>
            <person name="Parker T."/>
            <person name="Sizemore C."/>
            <person name="Tallon L.J."/>
            <person name="Sadzewicz L.K."/>
            <person name="Sengamalay N."/>
            <person name="Fraser C.M."/>
            <person name="Hine E."/>
            <person name="Shefchek K.A."/>
            <person name="Das S.P."/>
            <person name="Tettelin H."/>
        </authorList>
    </citation>
    <scope>NUCLEOTIDE SEQUENCE [LARGE SCALE GENOMIC DNA]</scope>
    <source>
        <strain evidence="1">4042</strain>
    </source>
</reference>
<dbReference type="EMBL" id="JAOB01000051">
    <property type="protein sequence ID" value="EUA32824.1"/>
    <property type="molecule type" value="Genomic_DNA"/>
</dbReference>
<name>X8AMM0_MYCXE</name>
<gene>
    <name evidence="1" type="ORF">I553_3911</name>
</gene>
<evidence type="ECO:0000313" key="1">
    <source>
        <dbReference type="EMBL" id="EUA32824.1"/>
    </source>
</evidence>
<comment type="caution">
    <text evidence="1">The sequence shown here is derived from an EMBL/GenBank/DDBJ whole genome shotgun (WGS) entry which is preliminary data.</text>
</comment>
<proteinExistence type="predicted"/>
<accession>X8AMM0</accession>
<protein>
    <recommendedName>
        <fullName evidence="2">ROK family protein</fullName>
    </recommendedName>
</protein>
<dbReference type="Gene3D" id="3.30.420.40">
    <property type="match status" value="1"/>
</dbReference>
<organism evidence="1">
    <name type="scientific">Mycobacterium xenopi 4042</name>
    <dbReference type="NCBI Taxonomy" id="1299334"/>
    <lineage>
        <taxon>Bacteria</taxon>
        <taxon>Bacillati</taxon>
        <taxon>Actinomycetota</taxon>
        <taxon>Actinomycetes</taxon>
        <taxon>Mycobacteriales</taxon>
        <taxon>Mycobacteriaceae</taxon>
        <taxon>Mycobacterium</taxon>
    </lineage>
</organism>
<dbReference type="InterPro" id="IPR043129">
    <property type="entry name" value="ATPase_NBD"/>
</dbReference>
<dbReference type="SUPFAM" id="SSF53067">
    <property type="entry name" value="Actin-like ATPase domain"/>
    <property type="match status" value="1"/>
</dbReference>
<dbReference type="AlphaFoldDB" id="X8AMM0"/>
<evidence type="ECO:0008006" key="2">
    <source>
        <dbReference type="Google" id="ProtNLM"/>
    </source>
</evidence>
<dbReference type="PATRIC" id="fig|1299334.3.peg.5531"/>
<sequence>MANAAVTLRPLRAALASTPAWPPQRPRVLPAELGDNAGLIGAATLAGS</sequence>